<protein>
    <submittedName>
        <fullName evidence="1">Uncharacterized protein</fullName>
    </submittedName>
</protein>
<accession>A0A0F9T525</accession>
<reference evidence="1" key="1">
    <citation type="journal article" date="2015" name="Nature">
        <title>Complex archaea that bridge the gap between prokaryotes and eukaryotes.</title>
        <authorList>
            <person name="Spang A."/>
            <person name="Saw J.H."/>
            <person name="Jorgensen S.L."/>
            <person name="Zaremba-Niedzwiedzka K."/>
            <person name="Martijn J."/>
            <person name="Lind A.E."/>
            <person name="van Eijk R."/>
            <person name="Schleper C."/>
            <person name="Guy L."/>
            <person name="Ettema T.J."/>
        </authorList>
    </citation>
    <scope>NUCLEOTIDE SEQUENCE</scope>
</reference>
<gene>
    <name evidence="1" type="ORF">LCGC14_0434590</name>
</gene>
<proteinExistence type="predicted"/>
<name>A0A0F9T525_9ZZZZ</name>
<dbReference type="AlphaFoldDB" id="A0A0F9T525"/>
<evidence type="ECO:0000313" key="1">
    <source>
        <dbReference type="EMBL" id="KKN70012.1"/>
    </source>
</evidence>
<comment type="caution">
    <text evidence="1">The sequence shown here is derived from an EMBL/GenBank/DDBJ whole genome shotgun (WGS) entry which is preliminary data.</text>
</comment>
<sequence length="234" mass="27611">MARLSREFVKLETRIINDYRFFTMSEFEQLVYIKLLGISRSNNNQIPKDFNVIKQLLRLKKEETCFYLSQIGFSKQEISTKSETELYQSALKSAIKRIKGNFPKFKENKYFWFFDGYELRLSNSAPKEAINSQRDEDEDLDVDKDLDKDFTTIGKVSKNLTKDQETQLQKYAEWMARDIHKTGQTRDQIYKMFFNTARKHGFNIVSNAVESIWNGTNPHPKDIWNKIKSDIAKA</sequence>
<dbReference type="EMBL" id="LAZR01000412">
    <property type="protein sequence ID" value="KKN70012.1"/>
    <property type="molecule type" value="Genomic_DNA"/>
</dbReference>
<organism evidence="1">
    <name type="scientific">marine sediment metagenome</name>
    <dbReference type="NCBI Taxonomy" id="412755"/>
    <lineage>
        <taxon>unclassified sequences</taxon>
        <taxon>metagenomes</taxon>
        <taxon>ecological metagenomes</taxon>
    </lineage>
</organism>